<keyword evidence="1" id="KW-0812">Transmembrane</keyword>
<keyword evidence="1" id="KW-0472">Membrane</keyword>
<comment type="caution">
    <text evidence="2">The sequence shown here is derived from an EMBL/GenBank/DDBJ whole genome shotgun (WGS) entry which is preliminary data.</text>
</comment>
<keyword evidence="1" id="KW-1133">Transmembrane helix</keyword>
<proteinExistence type="predicted"/>
<accession>A0A085ZKU4</accession>
<dbReference type="STRING" id="362418.IW19_05730"/>
<reference evidence="2 3" key="1">
    <citation type="submission" date="2014-07" db="EMBL/GenBank/DDBJ databases">
        <title>Genome of Flavobacterium reichenbachii LMG 25512.</title>
        <authorList>
            <person name="Stropko S.J."/>
            <person name="Pipes S.E."/>
            <person name="Newman J.D."/>
        </authorList>
    </citation>
    <scope>NUCLEOTIDE SEQUENCE [LARGE SCALE GENOMIC DNA]</scope>
    <source>
        <strain evidence="2 3">LMG 25512</strain>
    </source>
</reference>
<evidence type="ECO:0000313" key="3">
    <source>
        <dbReference type="Proteomes" id="UP000028715"/>
    </source>
</evidence>
<dbReference type="Proteomes" id="UP000028715">
    <property type="component" value="Unassembled WGS sequence"/>
</dbReference>
<name>A0A085ZKU4_9FLAO</name>
<feature type="transmembrane region" description="Helical" evidence="1">
    <location>
        <begin position="41"/>
        <end position="59"/>
    </location>
</feature>
<dbReference type="AlphaFoldDB" id="A0A085ZKU4"/>
<gene>
    <name evidence="2" type="ORF">IW19_05730</name>
</gene>
<protein>
    <submittedName>
        <fullName evidence="2">Uncharacterized protein</fullName>
    </submittedName>
</protein>
<sequence>MKKLFKKSKSEIDFSNLSSILNTSVAAGVAIANYSNKNPKIIGMITAGLSLLATGLIIASDDNADNK</sequence>
<keyword evidence="3" id="KW-1185">Reference proteome</keyword>
<evidence type="ECO:0000256" key="1">
    <source>
        <dbReference type="SAM" id="Phobius"/>
    </source>
</evidence>
<evidence type="ECO:0000313" key="2">
    <source>
        <dbReference type="EMBL" id="KFF05058.1"/>
    </source>
</evidence>
<dbReference type="EMBL" id="JPRL01000001">
    <property type="protein sequence ID" value="KFF05058.1"/>
    <property type="molecule type" value="Genomic_DNA"/>
</dbReference>
<organism evidence="2 3">
    <name type="scientific">Flavobacterium reichenbachii</name>
    <dbReference type="NCBI Taxonomy" id="362418"/>
    <lineage>
        <taxon>Bacteria</taxon>
        <taxon>Pseudomonadati</taxon>
        <taxon>Bacteroidota</taxon>
        <taxon>Flavobacteriia</taxon>
        <taxon>Flavobacteriales</taxon>
        <taxon>Flavobacteriaceae</taxon>
        <taxon>Flavobacterium</taxon>
    </lineage>
</organism>
<dbReference type="RefSeq" id="WP_035682088.1">
    <property type="nucleotide sequence ID" value="NZ_JPRL01000001.1"/>
</dbReference>